<dbReference type="CDD" id="cd02248">
    <property type="entry name" value="Peptidase_C1A"/>
    <property type="match status" value="1"/>
</dbReference>
<evidence type="ECO:0000256" key="2">
    <source>
        <dbReference type="ARBA" id="ARBA00023157"/>
    </source>
</evidence>
<name>A0ABM0J337_ECHTE</name>
<dbReference type="InterPro" id="IPR038765">
    <property type="entry name" value="Papain-like_cys_pep_sf"/>
</dbReference>
<dbReference type="PRINTS" id="PR00705">
    <property type="entry name" value="PAPAIN"/>
</dbReference>
<evidence type="ECO:0000256" key="1">
    <source>
        <dbReference type="ARBA" id="ARBA00008455"/>
    </source>
</evidence>
<protein>
    <submittedName>
        <fullName evidence="7">Cathepsin W isoform X1</fullName>
    </submittedName>
</protein>
<dbReference type="Pfam" id="PF00112">
    <property type="entry name" value="Peptidase_C1"/>
    <property type="match status" value="1"/>
</dbReference>
<feature type="domain" description="Cathepsin propeptide inhibitor" evidence="5">
    <location>
        <begin position="80"/>
        <end position="137"/>
    </location>
</feature>
<dbReference type="InterPro" id="IPR013201">
    <property type="entry name" value="Prot_inhib_I29"/>
</dbReference>
<evidence type="ECO:0000313" key="7">
    <source>
        <dbReference type="RefSeq" id="XP_004713746.2"/>
    </source>
</evidence>
<dbReference type="InterPro" id="IPR013128">
    <property type="entry name" value="Peptidase_C1A"/>
</dbReference>
<dbReference type="Pfam" id="PF08246">
    <property type="entry name" value="Inhibitor_I29"/>
    <property type="match status" value="1"/>
</dbReference>
<keyword evidence="6" id="KW-1185">Reference proteome</keyword>
<evidence type="ECO:0000259" key="5">
    <source>
        <dbReference type="SMART" id="SM00848"/>
    </source>
</evidence>
<dbReference type="GeneID" id="101638633"/>
<comment type="similarity">
    <text evidence="1">Belongs to the peptidase C1 family.</text>
</comment>
<evidence type="ECO:0000259" key="4">
    <source>
        <dbReference type="SMART" id="SM00645"/>
    </source>
</evidence>
<dbReference type="RefSeq" id="XP_004713746.2">
    <property type="nucleotide sequence ID" value="XM_004713689.2"/>
</dbReference>
<dbReference type="Gene3D" id="3.90.70.10">
    <property type="entry name" value="Cysteine proteinases"/>
    <property type="match status" value="1"/>
</dbReference>
<proteinExistence type="inferred from homology"/>
<evidence type="ECO:0000313" key="6">
    <source>
        <dbReference type="Proteomes" id="UP000694863"/>
    </source>
</evidence>
<dbReference type="PROSITE" id="PS00640">
    <property type="entry name" value="THIOL_PROTEASE_ASN"/>
    <property type="match status" value="1"/>
</dbReference>
<reference evidence="7" key="1">
    <citation type="submission" date="2025-08" db="UniProtKB">
        <authorList>
            <consortium name="RefSeq"/>
        </authorList>
    </citation>
    <scope>IDENTIFICATION</scope>
</reference>
<feature type="compositionally biased region" description="Polar residues" evidence="3">
    <location>
        <begin position="1"/>
        <end position="24"/>
    </location>
</feature>
<dbReference type="PROSITE" id="PS00639">
    <property type="entry name" value="THIOL_PROTEASE_HIS"/>
    <property type="match status" value="1"/>
</dbReference>
<dbReference type="InterPro" id="IPR025661">
    <property type="entry name" value="Pept_asp_AS"/>
</dbReference>
<sequence length="411" mass="45458">MVKHSLTSAGVDSQQAPPSRSSSLGPALPVIVTPGPTTMAPPAPLSCLLALLVAGLVLSIQTSLMAQAPGPLPQELKEVFTRFQVRYNRSYANPAELARRVDIFARNLARAQQLQDKDLGTAEFGVTPFSDLTEEEFGQMYGHQQVPATALHMSRQVGFGPEAGEKLPPSTCDWRKQEYIIKSVRDQKNCNCCWAIAAAGNVEALWAIEQRTSVEVSVQQLVDCDRCGGGCTGGFVWDAFMTVLNYSGLASEKKYPFKGTFKPHQCRANNFKKVAWIRDFIMLQDNEQLIAQYLAIHGPITVTINSKLLQQYRKGVIKPTPDTCDPRFVNHSVLLMGFGQTKRTWTETRQGGTQGRPIPYWILKNSWGPNWGEEGYFRLHRGSNACGITKYPFTARLGKSTVRPVHCPPAS</sequence>
<dbReference type="Proteomes" id="UP000694863">
    <property type="component" value="Unplaced"/>
</dbReference>
<dbReference type="SUPFAM" id="SSF54001">
    <property type="entry name" value="Cysteine proteinases"/>
    <property type="match status" value="1"/>
</dbReference>
<dbReference type="InterPro" id="IPR025660">
    <property type="entry name" value="Pept_his_AS"/>
</dbReference>
<gene>
    <name evidence="7" type="primary">CTSW</name>
</gene>
<evidence type="ECO:0000256" key="3">
    <source>
        <dbReference type="SAM" id="MobiDB-lite"/>
    </source>
</evidence>
<dbReference type="PANTHER" id="PTHR12411">
    <property type="entry name" value="CYSTEINE PROTEASE FAMILY C1-RELATED"/>
    <property type="match status" value="1"/>
</dbReference>
<dbReference type="SMART" id="SM00848">
    <property type="entry name" value="Inhibitor_I29"/>
    <property type="match status" value="1"/>
</dbReference>
<dbReference type="InterPro" id="IPR039417">
    <property type="entry name" value="Peptidase_C1A_papain-like"/>
</dbReference>
<accession>A0ABM0J337</accession>
<organism evidence="6 7">
    <name type="scientific">Echinops telfairi</name>
    <name type="common">Lesser hedgehog tenrec</name>
    <dbReference type="NCBI Taxonomy" id="9371"/>
    <lineage>
        <taxon>Eukaryota</taxon>
        <taxon>Metazoa</taxon>
        <taxon>Chordata</taxon>
        <taxon>Craniata</taxon>
        <taxon>Vertebrata</taxon>
        <taxon>Euteleostomi</taxon>
        <taxon>Mammalia</taxon>
        <taxon>Eutheria</taxon>
        <taxon>Afrotheria</taxon>
        <taxon>Tenrecidae</taxon>
        <taxon>Tenrecinae</taxon>
        <taxon>Echinops</taxon>
    </lineage>
</organism>
<dbReference type="InterPro" id="IPR000668">
    <property type="entry name" value="Peptidase_C1A_C"/>
</dbReference>
<dbReference type="SMART" id="SM00645">
    <property type="entry name" value="Pept_C1"/>
    <property type="match status" value="1"/>
</dbReference>
<feature type="domain" description="Peptidase C1A papain C-terminal" evidence="4">
    <location>
        <begin position="168"/>
        <end position="396"/>
    </location>
</feature>
<feature type="region of interest" description="Disordered" evidence="3">
    <location>
        <begin position="1"/>
        <end position="28"/>
    </location>
</feature>
<keyword evidence="2" id="KW-1015">Disulfide bond</keyword>